<keyword evidence="3" id="KW-1185">Reference proteome</keyword>
<gene>
    <name evidence="2" type="ORF">HME7025_00380</name>
</gene>
<dbReference type="RefSeq" id="WP_109322016.1">
    <property type="nucleotide sequence ID" value="NZ_CP029346.1"/>
</dbReference>
<accession>A0A2S2DS87</accession>
<dbReference type="KEGG" id="psez:HME7025_00380"/>
<name>A0A2S2DS87_9BACT</name>
<feature type="chain" id="PRO_5015663948" evidence="1">
    <location>
        <begin position="19"/>
        <end position="63"/>
    </location>
</feature>
<proteinExistence type="predicted"/>
<evidence type="ECO:0000313" key="3">
    <source>
        <dbReference type="Proteomes" id="UP000245468"/>
    </source>
</evidence>
<dbReference type="EMBL" id="CP029346">
    <property type="protein sequence ID" value="AWL08253.1"/>
    <property type="molecule type" value="Genomic_DNA"/>
</dbReference>
<evidence type="ECO:0000256" key="1">
    <source>
        <dbReference type="SAM" id="SignalP"/>
    </source>
</evidence>
<keyword evidence="1" id="KW-0732">Signal</keyword>
<reference evidence="3" key="1">
    <citation type="submission" date="2018-05" db="EMBL/GenBank/DDBJ databases">
        <title>Pseudarcicella sp. HME7025 Genome sequencing and assembly.</title>
        <authorList>
            <person name="Kim H."/>
            <person name="Kang H."/>
            <person name="Joh K."/>
        </authorList>
    </citation>
    <scope>NUCLEOTIDE SEQUENCE [LARGE SCALE GENOMIC DNA]</scope>
    <source>
        <strain evidence="3">HME7025</strain>
    </source>
</reference>
<dbReference type="Proteomes" id="UP000245468">
    <property type="component" value="Chromosome"/>
</dbReference>
<organism evidence="2 3">
    <name type="scientific">Aquirufa nivalisilvae</name>
    <dbReference type="NCBI Taxonomy" id="2516557"/>
    <lineage>
        <taxon>Bacteria</taxon>
        <taxon>Pseudomonadati</taxon>
        <taxon>Bacteroidota</taxon>
        <taxon>Cytophagia</taxon>
        <taxon>Cytophagales</taxon>
        <taxon>Flectobacillaceae</taxon>
        <taxon>Aquirufa</taxon>
    </lineage>
</organism>
<protein>
    <submittedName>
        <fullName evidence="2">Uncharacterized protein</fullName>
    </submittedName>
</protein>
<evidence type="ECO:0000313" key="2">
    <source>
        <dbReference type="EMBL" id="AWL08253.1"/>
    </source>
</evidence>
<sequence>MKYLILFCLFSFSLPAHSAVADSKIELSYSSSSQKKAAKYRKKKGFLWGLFKKKKKGCDCPKL</sequence>
<dbReference type="AlphaFoldDB" id="A0A2S2DS87"/>
<feature type="signal peptide" evidence="1">
    <location>
        <begin position="1"/>
        <end position="18"/>
    </location>
</feature>